<dbReference type="Proteomes" id="UP000886069">
    <property type="component" value="Unassembled WGS sequence"/>
</dbReference>
<dbReference type="InterPro" id="IPR006311">
    <property type="entry name" value="TAT_signal"/>
</dbReference>
<dbReference type="InterPro" id="IPR053135">
    <property type="entry name" value="AKR2_Oxidoreductase"/>
</dbReference>
<evidence type="ECO:0000256" key="2">
    <source>
        <dbReference type="ARBA" id="ARBA00023004"/>
    </source>
</evidence>
<dbReference type="PRINTS" id="PR00069">
    <property type="entry name" value="ALDKETRDTASE"/>
</dbReference>
<evidence type="ECO:0000313" key="5">
    <source>
        <dbReference type="EMBL" id="HER42892.1"/>
    </source>
</evidence>
<evidence type="ECO:0000256" key="3">
    <source>
        <dbReference type="ARBA" id="ARBA00023014"/>
    </source>
</evidence>
<dbReference type="Gene3D" id="1.10.1060.10">
    <property type="entry name" value="Alpha-helical ferredoxin"/>
    <property type="match status" value="1"/>
</dbReference>
<proteinExistence type="predicted"/>
<dbReference type="InterPro" id="IPR023210">
    <property type="entry name" value="NADP_OxRdtase_dom"/>
</dbReference>
<dbReference type="GO" id="GO:0046872">
    <property type="term" value="F:metal ion binding"/>
    <property type="evidence" value="ECO:0007669"/>
    <property type="project" value="UniProtKB-KW"/>
</dbReference>
<sequence length="423" mass="46693">MSASFSGMEDMMSKETGKVTRRGFLSTAVTGFVSAGMLGMTGRRAFALQEKREGKDMKGPEPGKILRRTLGRTGIEIPIVSMGVMNSDNGALIKASYELGIRHFDTAAVYMEGRNEQIVGEAIKDLGARDRVYIGTKIFHGGMREETKPADIKNRIPKLCEESLKRLGMDYVDILYIHSLQEPDEAKNGEIIEAMQKLKEQGKARSIGVTTHTRMHEIIDAAVEAGAWDVILTVVNFTLDDYGELHDAIERASAKGIGVVAMKTQAGCHRRSREEWGDYFATPTVSTAALKWVLRNEHITTAIPGYTTFEHMKQDFSVAYGLEYTPEELRLMEDRNIKAAMGFCRQCNLCRGTCPKGADVATLMRTHMYAARYTNFAHARATLRGIPKGAGLDACISCTSCIARCAHSVDIAGNIEELKLIYA</sequence>
<dbReference type="Pfam" id="PF00248">
    <property type="entry name" value="Aldo_ket_red"/>
    <property type="match status" value="1"/>
</dbReference>
<dbReference type="Gene3D" id="3.20.20.100">
    <property type="entry name" value="NADP-dependent oxidoreductase domain"/>
    <property type="match status" value="1"/>
</dbReference>
<dbReference type="InterPro" id="IPR036812">
    <property type="entry name" value="NAD(P)_OxRdtase_dom_sf"/>
</dbReference>
<dbReference type="SUPFAM" id="SSF51430">
    <property type="entry name" value="NAD(P)-linked oxidoreductase"/>
    <property type="match status" value="1"/>
</dbReference>
<dbReference type="PROSITE" id="PS00198">
    <property type="entry name" value="4FE4S_FER_1"/>
    <property type="match status" value="1"/>
</dbReference>
<dbReference type="SUPFAM" id="SSF46548">
    <property type="entry name" value="alpha-helical ferredoxin"/>
    <property type="match status" value="1"/>
</dbReference>
<organism evidence="5">
    <name type="scientific">Eiseniibacteriota bacterium</name>
    <dbReference type="NCBI Taxonomy" id="2212470"/>
    <lineage>
        <taxon>Bacteria</taxon>
        <taxon>Candidatus Eiseniibacteriota</taxon>
    </lineage>
</organism>
<name>A0A7V2ATF8_UNCEI</name>
<dbReference type="InterPro" id="IPR009051">
    <property type="entry name" value="Helical_ferredxn"/>
</dbReference>
<dbReference type="InterPro" id="IPR020471">
    <property type="entry name" value="AKR"/>
</dbReference>
<protein>
    <recommendedName>
        <fullName evidence="4">NADP-dependent oxidoreductase domain-containing protein</fullName>
    </recommendedName>
</protein>
<keyword evidence="2" id="KW-0408">Iron</keyword>
<dbReference type="AlphaFoldDB" id="A0A7V2ATF8"/>
<dbReference type="CDD" id="cd19105">
    <property type="entry name" value="AKR_unchar"/>
    <property type="match status" value="1"/>
</dbReference>
<dbReference type="GO" id="GO:0016491">
    <property type="term" value="F:oxidoreductase activity"/>
    <property type="evidence" value="ECO:0007669"/>
    <property type="project" value="InterPro"/>
</dbReference>
<dbReference type="Pfam" id="PF13534">
    <property type="entry name" value="Fer4_17"/>
    <property type="match status" value="1"/>
</dbReference>
<dbReference type="PROSITE" id="PS51318">
    <property type="entry name" value="TAT"/>
    <property type="match status" value="1"/>
</dbReference>
<dbReference type="PANTHER" id="PTHR43312:SF1">
    <property type="entry name" value="NADP-DEPENDENT OXIDOREDUCTASE DOMAIN-CONTAINING PROTEIN"/>
    <property type="match status" value="1"/>
</dbReference>
<accession>A0A7V2ATF8</accession>
<dbReference type="GO" id="GO:0051536">
    <property type="term" value="F:iron-sulfur cluster binding"/>
    <property type="evidence" value="ECO:0007669"/>
    <property type="project" value="UniProtKB-KW"/>
</dbReference>
<gene>
    <name evidence="5" type="ORF">ENO08_00335</name>
</gene>
<dbReference type="InterPro" id="IPR017900">
    <property type="entry name" value="4Fe4S_Fe_S_CS"/>
</dbReference>
<dbReference type="PANTHER" id="PTHR43312">
    <property type="entry name" value="D-THREO-ALDOSE 1-DEHYDROGENASE"/>
    <property type="match status" value="1"/>
</dbReference>
<keyword evidence="1" id="KW-0479">Metal-binding</keyword>
<keyword evidence="3" id="KW-0411">Iron-sulfur</keyword>
<evidence type="ECO:0000256" key="1">
    <source>
        <dbReference type="ARBA" id="ARBA00022723"/>
    </source>
</evidence>
<evidence type="ECO:0000259" key="4">
    <source>
        <dbReference type="Pfam" id="PF00248"/>
    </source>
</evidence>
<comment type="caution">
    <text evidence="5">The sequence shown here is derived from an EMBL/GenBank/DDBJ whole genome shotgun (WGS) entry which is preliminary data.</text>
</comment>
<feature type="domain" description="NADP-dependent oxidoreductase" evidence="4">
    <location>
        <begin position="91"/>
        <end position="316"/>
    </location>
</feature>
<dbReference type="EMBL" id="DSEC01000027">
    <property type="protein sequence ID" value="HER42892.1"/>
    <property type="molecule type" value="Genomic_DNA"/>
</dbReference>
<reference evidence="5" key="1">
    <citation type="journal article" date="2020" name="mSystems">
        <title>Genome- and Community-Level Interaction Insights into Carbon Utilization and Element Cycling Functions of Hydrothermarchaeota in Hydrothermal Sediment.</title>
        <authorList>
            <person name="Zhou Z."/>
            <person name="Liu Y."/>
            <person name="Xu W."/>
            <person name="Pan J."/>
            <person name="Luo Z.H."/>
            <person name="Li M."/>
        </authorList>
    </citation>
    <scope>NUCLEOTIDE SEQUENCE [LARGE SCALE GENOMIC DNA]</scope>
    <source>
        <strain evidence="5">SpSt-1233</strain>
    </source>
</reference>